<keyword evidence="2" id="KW-1185">Reference proteome</keyword>
<dbReference type="Proteomes" id="UP000828941">
    <property type="component" value="Chromosome 12"/>
</dbReference>
<gene>
    <name evidence="1" type="ORF">L6164_030709</name>
</gene>
<dbReference type="EMBL" id="CM039437">
    <property type="protein sequence ID" value="KAI4307533.1"/>
    <property type="molecule type" value="Genomic_DNA"/>
</dbReference>
<organism evidence="1 2">
    <name type="scientific">Bauhinia variegata</name>
    <name type="common">Purple orchid tree</name>
    <name type="synonym">Phanera variegata</name>
    <dbReference type="NCBI Taxonomy" id="167791"/>
    <lineage>
        <taxon>Eukaryota</taxon>
        <taxon>Viridiplantae</taxon>
        <taxon>Streptophyta</taxon>
        <taxon>Embryophyta</taxon>
        <taxon>Tracheophyta</taxon>
        <taxon>Spermatophyta</taxon>
        <taxon>Magnoliopsida</taxon>
        <taxon>eudicotyledons</taxon>
        <taxon>Gunneridae</taxon>
        <taxon>Pentapetalae</taxon>
        <taxon>rosids</taxon>
        <taxon>fabids</taxon>
        <taxon>Fabales</taxon>
        <taxon>Fabaceae</taxon>
        <taxon>Cercidoideae</taxon>
        <taxon>Cercideae</taxon>
        <taxon>Bauhiniinae</taxon>
        <taxon>Bauhinia</taxon>
    </lineage>
</organism>
<sequence>MGGWYEAQLVYGMVVRPDLMASGGTVSYKTANLSTGYGFRVFRFIIVVVFNSRASFVELSTPRNGYDLEG</sequence>
<evidence type="ECO:0000313" key="1">
    <source>
        <dbReference type="EMBL" id="KAI4307533.1"/>
    </source>
</evidence>
<protein>
    <submittedName>
        <fullName evidence="1">Uncharacterized protein</fullName>
    </submittedName>
</protein>
<proteinExistence type="predicted"/>
<comment type="caution">
    <text evidence="1">The sequence shown here is derived from an EMBL/GenBank/DDBJ whole genome shotgun (WGS) entry which is preliminary data.</text>
</comment>
<accession>A0ACB9LD93</accession>
<reference evidence="1 2" key="1">
    <citation type="journal article" date="2022" name="DNA Res.">
        <title>Chromosomal-level genome assembly of the orchid tree Bauhinia variegata (Leguminosae; Cercidoideae) supports the allotetraploid origin hypothesis of Bauhinia.</title>
        <authorList>
            <person name="Zhong Y."/>
            <person name="Chen Y."/>
            <person name="Zheng D."/>
            <person name="Pang J."/>
            <person name="Liu Y."/>
            <person name="Luo S."/>
            <person name="Meng S."/>
            <person name="Qian L."/>
            <person name="Wei D."/>
            <person name="Dai S."/>
            <person name="Zhou R."/>
        </authorList>
    </citation>
    <scope>NUCLEOTIDE SEQUENCE [LARGE SCALE GENOMIC DNA]</scope>
    <source>
        <strain evidence="1">BV-YZ2020</strain>
    </source>
</reference>
<name>A0ACB9LD93_BAUVA</name>
<evidence type="ECO:0000313" key="2">
    <source>
        <dbReference type="Proteomes" id="UP000828941"/>
    </source>
</evidence>